<dbReference type="InterPro" id="IPR009622">
    <property type="entry name" value="NDUFAF4"/>
</dbReference>
<dbReference type="Proteomes" id="UP001159042">
    <property type="component" value="Unassembled WGS sequence"/>
</dbReference>
<proteinExistence type="predicted"/>
<comment type="caution">
    <text evidence="1">The sequence shown here is derived from an EMBL/GenBank/DDBJ whole genome shotgun (WGS) entry which is preliminary data.</text>
</comment>
<dbReference type="PANTHER" id="PTHR13338:SF4">
    <property type="entry name" value="NADH DEHYDROGENASE [UBIQUINONE] 1 ALPHA SUBCOMPLEX ASSEMBLY FACTOR 4"/>
    <property type="match status" value="1"/>
</dbReference>
<accession>A0AAV8W3B4</accession>
<sequence>MGKALSMIKNPFKNFNLESRAHNIISQSKPVPAPKHKNDQIDLDRLMKAYPEVYKESLKKHEQLDKNLRDVYVTSYDPNVTTKAEQNADRPLPSDKTAVPDYLYGVREPDKIPLGKVTLGTVLEFITRHQSEPLNYNAKKIAMEFSVPENTVQNVLKYFRVFEIYIPQERKTKAKFAGPSIPKVTIIKQLRKELPSGSEGKEKT</sequence>
<evidence type="ECO:0008006" key="3">
    <source>
        <dbReference type="Google" id="ProtNLM"/>
    </source>
</evidence>
<evidence type="ECO:0000313" key="2">
    <source>
        <dbReference type="Proteomes" id="UP001159042"/>
    </source>
</evidence>
<keyword evidence="2" id="KW-1185">Reference proteome</keyword>
<dbReference type="EMBL" id="JANEYG010000014">
    <property type="protein sequence ID" value="KAJ8920525.1"/>
    <property type="molecule type" value="Genomic_DNA"/>
</dbReference>
<organism evidence="1 2">
    <name type="scientific">Exocentrus adspersus</name>
    <dbReference type="NCBI Taxonomy" id="1586481"/>
    <lineage>
        <taxon>Eukaryota</taxon>
        <taxon>Metazoa</taxon>
        <taxon>Ecdysozoa</taxon>
        <taxon>Arthropoda</taxon>
        <taxon>Hexapoda</taxon>
        <taxon>Insecta</taxon>
        <taxon>Pterygota</taxon>
        <taxon>Neoptera</taxon>
        <taxon>Endopterygota</taxon>
        <taxon>Coleoptera</taxon>
        <taxon>Polyphaga</taxon>
        <taxon>Cucujiformia</taxon>
        <taxon>Chrysomeloidea</taxon>
        <taxon>Cerambycidae</taxon>
        <taxon>Lamiinae</taxon>
        <taxon>Acanthocinini</taxon>
        <taxon>Exocentrus</taxon>
    </lineage>
</organism>
<dbReference type="PANTHER" id="PTHR13338">
    <property type="entry name" value="UPF0240 PROTEIN"/>
    <property type="match status" value="1"/>
</dbReference>
<protein>
    <recommendedName>
        <fullName evidence="3">Protein NDUFAF4 homolog</fullName>
    </recommendedName>
</protein>
<dbReference type="GO" id="GO:0005739">
    <property type="term" value="C:mitochondrion"/>
    <property type="evidence" value="ECO:0007669"/>
    <property type="project" value="TreeGrafter"/>
</dbReference>
<reference evidence="1 2" key="1">
    <citation type="journal article" date="2023" name="Insect Mol. Biol.">
        <title>Genome sequencing provides insights into the evolution of gene families encoding plant cell wall-degrading enzymes in longhorned beetles.</title>
        <authorList>
            <person name="Shin N.R."/>
            <person name="Okamura Y."/>
            <person name="Kirsch R."/>
            <person name="Pauchet Y."/>
        </authorList>
    </citation>
    <scope>NUCLEOTIDE SEQUENCE [LARGE SCALE GENOMIC DNA]</scope>
    <source>
        <strain evidence="1">EAD_L_NR</strain>
    </source>
</reference>
<name>A0AAV8W3B4_9CUCU</name>
<evidence type="ECO:0000313" key="1">
    <source>
        <dbReference type="EMBL" id="KAJ8920525.1"/>
    </source>
</evidence>
<dbReference type="AlphaFoldDB" id="A0AAV8W3B4"/>
<gene>
    <name evidence="1" type="ORF">NQ315_005394</name>
</gene>
<dbReference type="Pfam" id="PF06784">
    <property type="entry name" value="UPF0240"/>
    <property type="match status" value="1"/>
</dbReference>
<dbReference type="GO" id="GO:0032981">
    <property type="term" value="P:mitochondrial respiratory chain complex I assembly"/>
    <property type="evidence" value="ECO:0007669"/>
    <property type="project" value="InterPro"/>
</dbReference>